<evidence type="ECO:0000256" key="2">
    <source>
        <dbReference type="RuleBase" id="RU000564"/>
    </source>
</evidence>
<sequence length="88" mass="10166">MKKNIHPSTREVVFQDMSNGKTFVIRSTVQTREKIELDGKIYPLAKVEVSSESHPFYTGEQNKFLDTTGRVERFRKKFGSRATARISK</sequence>
<dbReference type="KEGG" id="vtr:MYVALT_F_03870"/>
<dbReference type="NCBIfam" id="NF002462">
    <property type="entry name" value="PRK01678.1"/>
    <property type="match status" value="1"/>
</dbReference>
<keyword evidence="4" id="KW-1185">Reference proteome</keyword>
<dbReference type="AlphaFoldDB" id="A0A916JU80"/>
<dbReference type="NCBIfam" id="TIGR00105">
    <property type="entry name" value="L31"/>
    <property type="match status" value="1"/>
</dbReference>
<dbReference type="PANTHER" id="PTHR33280:SF1">
    <property type="entry name" value="LARGE RIBOSOMAL SUBUNIT PROTEIN BL31C"/>
    <property type="match status" value="1"/>
</dbReference>
<evidence type="ECO:0000256" key="1">
    <source>
        <dbReference type="ARBA" id="ARBA00008196"/>
    </source>
</evidence>
<dbReference type="GO" id="GO:0003735">
    <property type="term" value="F:structural constituent of ribosome"/>
    <property type="evidence" value="ECO:0007669"/>
    <property type="project" value="InterPro"/>
</dbReference>
<dbReference type="GO" id="GO:0005840">
    <property type="term" value="C:ribosome"/>
    <property type="evidence" value="ECO:0007669"/>
    <property type="project" value="UniProtKB-KW"/>
</dbReference>
<comment type="similarity">
    <text evidence="1">Belongs to the bacterial ribosomal protein bL31 family. Type B subfamily.</text>
</comment>
<name>A0A916JU80_9BURK</name>
<dbReference type="RefSeq" id="WP_216797130.1">
    <property type="nucleotide sequence ID" value="NZ_OU343031.1"/>
</dbReference>
<dbReference type="InterPro" id="IPR027493">
    <property type="entry name" value="Ribosomal_bL31_B"/>
</dbReference>
<dbReference type="Pfam" id="PF01197">
    <property type="entry name" value="Ribosomal_L31"/>
    <property type="match status" value="1"/>
</dbReference>
<keyword evidence="2" id="KW-0687">Ribonucleoprotein</keyword>
<accession>A0A916JU80</accession>
<dbReference type="InterPro" id="IPR002150">
    <property type="entry name" value="Ribosomal_bL31"/>
</dbReference>
<dbReference type="PANTHER" id="PTHR33280">
    <property type="entry name" value="50S RIBOSOMAL PROTEIN L31, CHLOROPLASTIC"/>
    <property type="match status" value="1"/>
</dbReference>
<dbReference type="EMBL" id="OU343031">
    <property type="protein sequence ID" value="CAG7602908.1"/>
    <property type="molecule type" value="Genomic_DNA"/>
</dbReference>
<evidence type="ECO:0000313" key="3">
    <source>
        <dbReference type="EMBL" id="CAG7602908.1"/>
    </source>
</evidence>
<dbReference type="PROSITE" id="PS01143">
    <property type="entry name" value="RIBOSOMAL_L31"/>
    <property type="match status" value="1"/>
</dbReference>
<dbReference type="GO" id="GO:1990904">
    <property type="term" value="C:ribonucleoprotein complex"/>
    <property type="evidence" value="ECO:0007669"/>
    <property type="project" value="UniProtKB-KW"/>
</dbReference>
<gene>
    <name evidence="3" type="primary">rpmE2</name>
    <name evidence="3" type="ORF">MYVALT_F_03870</name>
</gene>
<organism evidence="3 4">
    <name type="scientific">Candidatus Vallotiella hemipterorum</name>
    <dbReference type="NCBI Taxonomy" id="1177213"/>
    <lineage>
        <taxon>Bacteria</taxon>
        <taxon>Pseudomonadati</taxon>
        <taxon>Pseudomonadota</taxon>
        <taxon>Betaproteobacteria</taxon>
        <taxon>Burkholderiales</taxon>
        <taxon>Burkholderiaceae</taxon>
        <taxon>Candidatus Vallotiella</taxon>
    </lineage>
</organism>
<keyword evidence="2 3" id="KW-0689">Ribosomal protein</keyword>
<proteinExistence type="inferred from homology"/>
<dbReference type="Proteomes" id="UP000693996">
    <property type="component" value="Chromosome"/>
</dbReference>
<protein>
    <recommendedName>
        <fullName evidence="2">50S ribosomal protein L31</fullName>
    </recommendedName>
</protein>
<dbReference type="GO" id="GO:0006412">
    <property type="term" value="P:translation"/>
    <property type="evidence" value="ECO:0007669"/>
    <property type="project" value="InterPro"/>
</dbReference>
<reference evidence="3 4" key="1">
    <citation type="submission" date="2021-06" db="EMBL/GenBank/DDBJ databases">
        <authorList>
            <person name="Szabo G."/>
        </authorList>
    </citation>
    <scope>NUCLEOTIDE SEQUENCE [LARGE SCALE GENOMIC DNA]</scope>
    <source>
        <strain evidence="3">MYVALT</strain>
    </source>
</reference>
<evidence type="ECO:0000313" key="4">
    <source>
        <dbReference type="Proteomes" id="UP000693996"/>
    </source>
</evidence>